<dbReference type="Pfam" id="PF00823">
    <property type="entry name" value="PPE"/>
    <property type="match status" value="1"/>
</dbReference>
<dbReference type="InterPro" id="IPR000030">
    <property type="entry name" value="PPE_dom"/>
</dbReference>
<comment type="caution">
    <text evidence="4">The sequence shown here is derived from an EMBL/GenBank/DDBJ whole genome shotgun (WGS) entry which is preliminary data.</text>
</comment>
<dbReference type="SUPFAM" id="SSF140459">
    <property type="entry name" value="PE/PPE dimer-like"/>
    <property type="match status" value="1"/>
</dbReference>
<proteinExistence type="inferred from homology"/>
<dbReference type="FunFam" id="1.20.1260.20:FF:000001">
    <property type="entry name" value="PPE family protein PPE41"/>
    <property type="match status" value="1"/>
</dbReference>
<dbReference type="Gene3D" id="1.20.1260.20">
    <property type="entry name" value="PPE superfamily"/>
    <property type="match status" value="1"/>
</dbReference>
<dbReference type="PANTHER" id="PTHR46766:SF1">
    <property type="entry name" value="GLUTAMINE-RICH PROTEIN 2"/>
    <property type="match status" value="1"/>
</dbReference>
<dbReference type="AlphaFoldDB" id="A0A1A6BH08"/>
<evidence type="ECO:0000259" key="2">
    <source>
        <dbReference type="Pfam" id="PF00823"/>
    </source>
</evidence>
<name>A0A1A6BH08_MYCGO</name>
<reference evidence="4 5" key="1">
    <citation type="submission" date="2016-06" db="EMBL/GenBank/DDBJ databases">
        <authorList>
            <person name="Kjaerup R.B."/>
            <person name="Dalgaard T.S."/>
            <person name="Juul-Madsen H.R."/>
        </authorList>
    </citation>
    <scope>NUCLEOTIDE SEQUENCE [LARGE SCALE GENOMIC DNA]</scope>
    <source>
        <strain evidence="4 5">1245752.6</strain>
    </source>
</reference>
<evidence type="ECO:0000313" key="4">
    <source>
        <dbReference type="EMBL" id="OBS01613.1"/>
    </source>
</evidence>
<dbReference type="InterPro" id="IPR013228">
    <property type="entry name" value="PE-PPE_C"/>
</dbReference>
<dbReference type="PANTHER" id="PTHR46766">
    <property type="entry name" value="GLUTAMINE-RICH PROTEIN 2"/>
    <property type="match status" value="1"/>
</dbReference>
<sequence>MSTLPNFSVLPPEINSSRLYTGAGPAPMLAAATAWDGLAAELQSAAASFESLTFGLASGSWRGAASCAMADAAGPHVCWLNTAARHAEGAAAMARTAAAEFETALAATVHPTLVADNRSQVLSLVMSNLFGQNAPAIAAAESLYDQMWAQDVTAMAAYHAGASAIAAELAPWQQRLQSLANIATLQGASTPANPAEAQTIAHVMGGSGIPIPSAKYVQRALDLYIDRIAEGAIGQALFTPQGLYPVVGIKNLTFDESVAQGVKILDGAIRSNLAAGDKVSVFGYSQGATIASLEMAKLAASINPPTPEQVSFSLVGNPGNPNGGVAARFPGISFPSLGVTSTGATPDNLYPTDIYTIEYDGIADFPRYPLNIVSTLNALAGTYYLHSNYFSLTPEQIDGAIPLTNTVGPTMTRYYIIPTEDLPLLEPLRAVPVVGDPFADLIQPNLRVIVNLGYGDPNYGYSTSPPNVPTRFGVFPEVDPITVWNALEAGTQQGLNDFGYGITHLNIPSLDVPSLLGAGSAASGGGVGNPALSIDSIINGIQATNTDIFTTISSAASRGYAVLLPTVDLVNALVTIAPAWNINLFLEGIREFAHGDAMGLMNSIGYPVTANVTLVVVAAALEILIVVSAAQLIGADVSALVA</sequence>
<dbReference type="InterPro" id="IPR038332">
    <property type="entry name" value="PPE_sf"/>
</dbReference>
<dbReference type="Gene3D" id="3.40.50.1820">
    <property type="entry name" value="alpha/beta hydrolase"/>
    <property type="match status" value="1"/>
</dbReference>
<accession>A0A1A6BH08</accession>
<dbReference type="Proteomes" id="UP000093757">
    <property type="component" value="Unassembled WGS sequence"/>
</dbReference>
<dbReference type="EMBL" id="MAEM01000261">
    <property type="protein sequence ID" value="OBS01613.1"/>
    <property type="molecule type" value="Genomic_DNA"/>
</dbReference>
<organism evidence="4 5">
    <name type="scientific">Mycobacterium gordonae</name>
    <dbReference type="NCBI Taxonomy" id="1778"/>
    <lineage>
        <taxon>Bacteria</taxon>
        <taxon>Bacillati</taxon>
        <taxon>Actinomycetota</taxon>
        <taxon>Actinomycetes</taxon>
        <taxon>Mycobacteriales</taxon>
        <taxon>Mycobacteriaceae</taxon>
        <taxon>Mycobacterium</taxon>
    </lineage>
</organism>
<dbReference type="SUPFAM" id="SSF53474">
    <property type="entry name" value="alpha/beta-Hydrolases"/>
    <property type="match status" value="1"/>
</dbReference>
<dbReference type="RefSeq" id="WP_065134131.1">
    <property type="nucleotide sequence ID" value="NZ_MAEM01000261.1"/>
</dbReference>
<dbReference type="GO" id="GO:0052572">
    <property type="term" value="P:response to host immune response"/>
    <property type="evidence" value="ECO:0007669"/>
    <property type="project" value="TreeGrafter"/>
</dbReference>
<evidence type="ECO:0000313" key="5">
    <source>
        <dbReference type="Proteomes" id="UP000093757"/>
    </source>
</evidence>
<comment type="similarity">
    <text evidence="1">Belongs to the mycobacterial PPE family.</text>
</comment>
<gene>
    <name evidence="4" type="ORF">A9W98_19330</name>
</gene>
<feature type="domain" description="PPE" evidence="2">
    <location>
        <begin position="6"/>
        <end position="169"/>
    </location>
</feature>
<dbReference type="InterPro" id="IPR029058">
    <property type="entry name" value="AB_hydrolase_fold"/>
</dbReference>
<evidence type="ECO:0000259" key="3">
    <source>
        <dbReference type="Pfam" id="PF08237"/>
    </source>
</evidence>
<evidence type="ECO:0000256" key="1">
    <source>
        <dbReference type="ARBA" id="ARBA00010652"/>
    </source>
</evidence>
<dbReference type="Pfam" id="PF08237">
    <property type="entry name" value="PE-PPE"/>
    <property type="match status" value="1"/>
</dbReference>
<evidence type="ECO:0008006" key="6">
    <source>
        <dbReference type="Google" id="ProtNLM"/>
    </source>
</evidence>
<feature type="domain" description="PE-PPE" evidence="3">
    <location>
        <begin position="232"/>
        <end position="454"/>
    </location>
</feature>
<protein>
    <recommendedName>
        <fullName evidence="6">PPE family protein</fullName>
    </recommendedName>
</protein>